<dbReference type="GeneID" id="25735205"/>
<accession>A0A0D2MZB6</accession>
<keyword evidence="1" id="KW-0175">Coiled coil</keyword>
<evidence type="ECO:0000256" key="2">
    <source>
        <dbReference type="SAM" id="MobiDB-lite"/>
    </source>
</evidence>
<protein>
    <recommendedName>
        <fullName evidence="3">PX domain-containing protein</fullName>
    </recommendedName>
</protein>
<evidence type="ECO:0000313" key="4">
    <source>
        <dbReference type="EMBL" id="KIZ05627.1"/>
    </source>
</evidence>
<dbReference type="Pfam" id="PF00787">
    <property type="entry name" value="PX"/>
    <property type="match status" value="1"/>
</dbReference>
<dbReference type="InterPro" id="IPR001683">
    <property type="entry name" value="PX_dom"/>
</dbReference>
<proteinExistence type="predicted"/>
<dbReference type="KEGG" id="mng:MNEG_2327"/>
<dbReference type="SUPFAM" id="SSF64268">
    <property type="entry name" value="PX domain"/>
    <property type="match status" value="1"/>
</dbReference>
<dbReference type="InterPro" id="IPR027267">
    <property type="entry name" value="AH/BAR_dom_sf"/>
</dbReference>
<dbReference type="GO" id="GO:0035091">
    <property type="term" value="F:phosphatidylinositol binding"/>
    <property type="evidence" value="ECO:0007669"/>
    <property type="project" value="InterPro"/>
</dbReference>
<dbReference type="Gene3D" id="3.30.1520.10">
    <property type="entry name" value="Phox-like domain"/>
    <property type="match status" value="1"/>
</dbReference>
<feature type="region of interest" description="Disordered" evidence="2">
    <location>
        <begin position="1"/>
        <end position="68"/>
    </location>
</feature>
<dbReference type="PROSITE" id="PS50195">
    <property type="entry name" value="PX"/>
    <property type="match status" value="1"/>
</dbReference>
<dbReference type="InterPro" id="IPR015404">
    <property type="entry name" value="Vps5_C"/>
</dbReference>
<name>A0A0D2MZB6_9CHLO</name>
<dbReference type="GO" id="GO:0005768">
    <property type="term" value="C:endosome"/>
    <property type="evidence" value="ECO:0007669"/>
    <property type="project" value="UniProtKB-ARBA"/>
</dbReference>
<dbReference type="PANTHER" id="PTHR10555:SF170">
    <property type="entry name" value="FI18122P1"/>
    <property type="match status" value="1"/>
</dbReference>
<dbReference type="EMBL" id="KK100479">
    <property type="protein sequence ID" value="KIZ05627.1"/>
    <property type="molecule type" value="Genomic_DNA"/>
</dbReference>
<evidence type="ECO:0000259" key="3">
    <source>
        <dbReference type="PROSITE" id="PS50195"/>
    </source>
</evidence>
<evidence type="ECO:0000313" key="5">
    <source>
        <dbReference type="Proteomes" id="UP000054498"/>
    </source>
</evidence>
<dbReference type="OrthoDB" id="5227681at2759"/>
<dbReference type="STRING" id="145388.A0A0D2MZB6"/>
<reference evidence="4 5" key="1">
    <citation type="journal article" date="2013" name="BMC Genomics">
        <title>Reconstruction of the lipid metabolism for the microalga Monoraphidium neglectum from its genome sequence reveals characteristics suitable for biofuel production.</title>
        <authorList>
            <person name="Bogen C."/>
            <person name="Al-Dilaimi A."/>
            <person name="Albersmeier A."/>
            <person name="Wichmann J."/>
            <person name="Grundmann M."/>
            <person name="Rupp O."/>
            <person name="Lauersen K.J."/>
            <person name="Blifernez-Klassen O."/>
            <person name="Kalinowski J."/>
            <person name="Goesmann A."/>
            <person name="Mussgnug J.H."/>
            <person name="Kruse O."/>
        </authorList>
    </citation>
    <scope>NUCLEOTIDE SEQUENCE [LARGE SCALE GENOMIC DNA]</scope>
    <source>
        <strain evidence="4 5">SAG 48.87</strain>
    </source>
</reference>
<evidence type="ECO:0000256" key="1">
    <source>
        <dbReference type="SAM" id="Coils"/>
    </source>
</evidence>
<keyword evidence="5" id="KW-1185">Reference proteome</keyword>
<gene>
    <name evidence="4" type="ORF">MNEG_2327</name>
</gene>
<dbReference type="InterPro" id="IPR036871">
    <property type="entry name" value="PX_dom_sf"/>
</dbReference>
<sequence length="463" mass="49216">MQDPLNPFQPDGIGPGGLLSNGGGGAVGATRHASFTHPDPPGPPPPYDSVVMGDANAAAGGSGGADGGGGTRDFEIVVADPVKQGEGVSAFVSYKVRSRTNLAQYARPSNEVIRRFRDFAWLHDRLAEEKRGVIVPPLPEKNAVQKFTMGTDFIEERRRALQVFVNRVASHPELKATRALQRFLESNEDEFALEVALTTAAAGGAAKKRLDGAVGWFKGLGGAATSLVAGKSSSDAAEDPEYVKVRDYLTQLESHLGEAARQAGRLVAKETELTEALGEFGQSIEKLGRLEEGNVAEAFQQLASKAQGMSESRKGQVAQLAARFEAPIKEAVRFVRAATNVCNDRGVALAAMQAAKHDLDTKKVRYAKLRGTPGSASDKLLEAERDVTEAEGRVSKARASYEELVSTLTEELNRFQKERAADTNALLRDLALVQASLAADGAKGWSALLNELQAIQGNAPAAS</sequence>
<dbReference type="Proteomes" id="UP000054498">
    <property type="component" value="Unassembled WGS sequence"/>
</dbReference>
<feature type="compositionally biased region" description="Pro residues" evidence="2">
    <location>
        <begin position="38"/>
        <end position="47"/>
    </location>
</feature>
<dbReference type="Gene3D" id="1.20.1270.60">
    <property type="entry name" value="Arfaptin homology (AH) domain/BAR domain"/>
    <property type="match status" value="1"/>
</dbReference>
<dbReference type="CDD" id="cd07596">
    <property type="entry name" value="BAR_SNX"/>
    <property type="match status" value="1"/>
</dbReference>
<feature type="compositionally biased region" description="Gly residues" evidence="2">
    <location>
        <begin position="13"/>
        <end position="27"/>
    </location>
</feature>
<organism evidence="4 5">
    <name type="scientific">Monoraphidium neglectum</name>
    <dbReference type="NCBI Taxonomy" id="145388"/>
    <lineage>
        <taxon>Eukaryota</taxon>
        <taxon>Viridiplantae</taxon>
        <taxon>Chlorophyta</taxon>
        <taxon>core chlorophytes</taxon>
        <taxon>Chlorophyceae</taxon>
        <taxon>CS clade</taxon>
        <taxon>Sphaeropleales</taxon>
        <taxon>Selenastraceae</taxon>
        <taxon>Monoraphidium</taxon>
    </lineage>
</organism>
<feature type="domain" description="PX" evidence="3">
    <location>
        <begin position="72"/>
        <end position="191"/>
    </location>
</feature>
<dbReference type="CDD" id="cd06859">
    <property type="entry name" value="PX_SNX1_2_like"/>
    <property type="match status" value="1"/>
</dbReference>
<dbReference type="PANTHER" id="PTHR10555">
    <property type="entry name" value="SORTING NEXIN"/>
    <property type="match status" value="1"/>
</dbReference>
<dbReference type="RefSeq" id="XP_013904646.1">
    <property type="nucleotide sequence ID" value="XM_014049192.1"/>
</dbReference>
<dbReference type="AlphaFoldDB" id="A0A0D2MZB6"/>
<dbReference type="SUPFAM" id="SSF103657">
    <property type="entry name" value="BAR/IMD domain-like"/>
    <property type="match status" value="1"/>
</dbReference>
<dbReference type="SMART" id="SM00312">
    <property type="entry name" value="PX"/>
    <property type="match status" value="1"/>
</dbReference>
<dbReference type="Pfam" id="PF09325">
    <property type="entry name" value="Vps5"/>
    <property type="match status" value="1"/>
</dbReference>
<feature type="coiled-coil region" evidence="1">
    <location>
        <begin position="380"/>
        <end position="418"/>
    </location>
</feature>